<reference evidence="1" key="2">
    <citation type="submission" date="2021-09" db="EMBL/GenBank/DDBJ databases">
        <authorList>
            <person name="Gilroy R."/>
        </authorList>
    </citation>
    <scope>NUCLEOTIDE SEQUENCE</scope>
    <source>
        <strain evidence="1">CHK193-16274</strain>
    </source>
</reference>
<dbReference type="AlphaFoldDB" id="A0A921KKB2"/>
<proteinExistence type="predicted"/>
<sequence>YQIVISSSINNGATWFTALQNLHNNWTIPLAVEGLYLGNDRLLDMGVTPIYVKDILSDDSFDKIYDKNKNDIEATEINIDQMSIFEFLGE</sequence>
<name>A0A921KKB2_9FIRM</name>
<gene>
    <name evidence="1" type="ORF">K8V91_11300</name>
</gene>
<dbReference type="EMBL" id="DYWV01000385">
    <property type="protein sequence ID" value="HJF41499.1"/>
    <property type="molecule type" value="Genomic_DNA"/>
</dbReference>
<feature type="non-terminal residue" evidence="1">
    <location>
        <position position="1"/>
    </location>
</feature>
<reference evidence="1" key="1">
    <citation type="journal article" date="2021" name="PeerJ">
        <title>Extensive microbial diversity within the chicken gut microbiome revealed by metagenomics and culture.</title>
        <authorList>
            <person name="Gilroy R."/>
            <person name="Ravi A."/>
            <person name="Getino M."/>
            <person name="Pursley I."/>
            <person name="Horton D.L."/>
            <person name="Alikhan N.F."/>
            <person name="Baker D."/>
            <person name="Gharbi K."/>
            <person name="Hall N."/>
            <person name="Watson M."/>
            <person name="Adriaenssens E.M."/>
            <person name="Foster-Nyarko E."/>
            <person name="Jarju S."/>
            <person name="Secka A."/>
            <person name="Antonio M."/>
            <person name="Oren A."/>
            <person name="Chaudhuri R.R."/>
            <person name="La Ragione R."/>
            <person name="Hildebrand F."/>
            <person name="Pallen M.J."/>
        </authorList>
    </citation>
    <scope>NUCLEOTIDE SEQUENCE</scope>
    <source>
        <strain evidence="1">CHK193-16274</strain>
    </source>
</reference>
<protein>
    <submittedName>
        <fullName evidence="1">Uncharacterized protein</fullName>
    </submittedName>
</protein>
<comment type="caution">
    <text evidence="1">The sequence shown here is derived from an EMBL/GenBank/DDBJ whole genome shotgun (WGS) entry which is preliminary data.</text>
</comment>
<accession>A0A921KKB2</accession>
<evidence type="ECO:0000313" key="1">
    <source>
        <dbReference type="EMBL" id="HJF41499.1"/>
    </source>
</evidence>
<evidence type="ECO:0000313" key="2">
    <source>
        <dbReference type="Proteomes" id="UP000749320"/>
    </source>
</evidence>
<dbReference type="Proteomes" id="UP000749320">
    <property type="component" value="Unassembled WGS sequence"/>
</dbReference>
<organism evidence="1 2">
    <name type="scientific">Thomasclavelia spiroformis</name>
    <dbReference type="NCBI Taxonomy" id="29348"/>
    <lineage>
        <taxon>Bacteria</taxon>
        <taxon>Bacillati</taxon>
        <taxon>Bacillota</taxon>
        <taxon>Erysipelotrichia</taxon>
        <taxon>Erysipelotrichales</taxon>
        <taxon>Coprobacillaceae</taxon>
        <taxon>Thomasclavelia</taxon>
    </lineage>
</organism>